<keyword evidence="2" id="KW-0560">Oxidoreductase</keyword>
<evidence type="ECO:0000313" key="6">
    <source>
        <dbReference type="Proteomes" id="UP000466607"/>
    </source>
</evidence>
<dbReference type="Gene3D" id="3.40.50.720">
    <property type="entry name" value="NAD(P)-binding Rossmann-like Domain"/>
    <property type="match status" value="1"/>
</dbReference>
<dbReference type="InterPro" id="IPR015815">
    <property type="entry name" value="HIBADH-related"/>
</dbReference>
<name>A0AAD1IWE4_9MYCO</name>
<feature type="domain" description="6-phosphogluconate dehydrogenase NADP-binding" evidence="3">
    <location>
        <begin position="2"/>
        <end position="150"/>
    </location>
</feature>
<dbReference type="SUPFAM" id="SSF48179">
    <property type="entry name" value="6-phosphogluconate dehydrogenase C-terminal domain-like"/>
    <property type="match status" value="1"/>
</dbReference>
<keyword evidence="6" id="KW-1185">Reference proteome</keyword>
<dbReference type="PANTHER" id="PTHR43580">
    <property type="entry name" value="OXIDOREDUCTASE GLYR1-RELATED"/>
    <property type="match status" value="1"/>
</dbReference>
<dbReference type="InterPro" id="IPR048666">
    <property type="entry name" value="RedAm-like_C"/>
</dbReference>
<dbReference type="Pfam" id="PF21761">
    <property type="entry name" value="RedAm-like_C"/>
    <property type="match status" value="1"/>
</dbReference>
<dbReference type="Gene3D" id="1.10.1040.10">
    <property type="entry name" value="N-(1-d-carboxylethyl)-l-norvaline Dehydrogenase, domain 2"/>
    <property type="match status" value="1"/>
</dbReference>
<dbReference type="PIRSF" id="PIRSF000103">
    <property type="entry name" value="HIBADH"/>
    <property type="match status" value="1"/>
</dbReference>
<comment type="similarity">
    <text evidence="1">Belongs to the HIBADH-related family.</text>
</comment>
<dbReference type="InterPro" id="IPR036291">
    <property type="entry name" value="NAD(P)-bd_dom_sf"/>
</dbReference>
<evidence type="ECO:0000313" key="5">
    <source>
        <dbReference type="EMBL" id="BBY19038.1"/>
    </source>
</evidence>
<dbReference type="GO" id="GO:0050661">
    <property type="term" value="F:NADP binding"/>
    <property type="evidence" value="ECO:0007669"/>
    <property type="project" value="InterPro"/>
</dbReference>
<feature type="domain" description="NADPH-dependent reductive aminase-like C-terminal" evidence="4">
    <location>
        <begin position="157"/>
        <end position="281"/>
    </location>
</feature>
<accession>A0AAD1IWE4</accession>
<dbReference type="InterPro" id="IPR008927">
    <property type="entry name" value="6-PGluconate_DH-like_C_sf"/>
</dbReference>
<protein>
    <submittedName>
        <fullName evidence="5">Oxidoreductase</fullName>
    </submittedName>
</protein>
<organism evidence="5 6">
    <name type="scientific">Mycolicibacterium litorale</name>
    <dbReference type="NCBI Taxonomy" id="758802"/>
    <lineage>
        <taxon>Bacteria</taxon>
        <taxon>Bacillati</taxon>
        <taxon>Actinomycetota</taxon>
        <taxon>Actinomycetes</taxon>
        <taxon>Mycobacteriales</taxon>
        <taxon>Mycobacteriaceae</taxon>
        <taxon>Mycolicibacterium</taxon>
    </lineage>
</organism>
<dbReference type="AlphaFoldDB" id="A0AAD1IWE4"/>
<dbReference type="EMBL" id="AP022586">
    <property type="protein sequence ID" value="BBY19038.1"/>
    <property type="molecule type" value="Genomic_DNA"/>
</dbReference>
<evidence type="ECO:0000256" key="2">
    <source>
        <dbReference type="ARBA" id="ARBA00023002"/>
    </source>
</evidence>
<dbReference type="InterPro" id="IPR051265">
    <property type="entry name" value="HIBADH-related_NP60_sf"/>
</dbReference>
<dbReference type="GO" id="GO:0016491">
    <property type="term" value="F:oxidoreductase activity"/>
    <property type="evidence" value="ECO:0007669"/>
    <property type="project" value="UniProtKB-KW"/>
</dbReference>
<dbReference type="PANTHER" id="PTHR43580:SF2">
    <property type="entry name" value="CYTOKINE-LIKE NUCLEAR FACTOR N-PAC"/>
    <property type="match status" value="1"/>
</dbReference>
<proteinExistence type="inferred from homology"/>
<reference evidence="5 6" key="1">
    <citation type="journal article" date="2019" name="Emerg. Microbes Infect.">
        <title>Comprehensive subspecies identification of 175 nontuberculous mycobacteria species based on 7547 genomic profiles.</title>
        <authorList>
            <person name="Matsumoto Y."/>
            <person name="Kinjo T."/>
            <person name="Motooka D."/>
            <person name="Nabeya D."/>
            <person name="Jung N."/>
            <person name="Uechi K."/>
            <person name="Horii T."/>
            <person name="Iida T."/>
            <person name="Fujita J."/>
            <person name="Nakamura S."/>
        </authorList>
    </citation>
    <scope>NUCLEOTIDE SEQUENCE [LARGE SCALE GENOMIC DNA]</scope>
    <source>
        <strain evidence="5 6">JCM 17423</strain>
    </source>
</reference>
<gene>
    <name evidence="5" type="ORF">MLIT_46300</name>
</gene>
<dbReference type="InterPro" id="IPR013328">
    <property type="entry name" value="6PGD_dom2"/>
</dbReference>
<dbReference type="Proteomes" id="UP000466607">
    <property type="component" value="Chromosome"/>
</dbReference>
<evidence type="ECO:0000259" key="4">
    <source>
        <dbReference type="Pfam" id="PF21761"/>
    </source>
</evidence>
<evidence type="ECO:0000259" key="3">
    <source>
        <dbReference type="Pfam" id="PF03446"/>
    </source>
</evidence>
<dbReference type="InterPro" id="IPR006115">
    <property type="entry name" value="6PGDH_NADP-bd"/>
</dbReference>
<evidence type="ECO:0000256" key="1">
    <source>
        <dbReference type="ARBA" id="ARBA00009080"/>
    </source>
</evidence>
<dbReference type="SUPFAM" id="SSF51735">
    <property type="entry name" value="NAD(P)-binding Rossmann-fold domains"/>
    <property type="match status" value="1"/>
</dbReference>
<dbReference type="Pfam" id="PF03446">
    <property type="entry name" value="NAD_binding_2"/>
    <property type="match status" value="1"/>
</dbReference>
<sequence>MTISFLGLGEMGSALARSAIDAGHDVVVWNRSPARSAAFASSARVAGSAAEALEAGDVVVVCLFDAESVHRVLDPVADRLTGRHVINLTTTTPEASRDLAGWAAGHGADYLDGGVMAVPAMIGTPESLVYYSGSRAVFDGHRDLFETWGAAEYFGQDPGLASLHDLALLSAMYVMFAGFFHGAAMVGTVGTSAKEFAGRATAWLQALLPALAGYAEVIDGGDYTLPGQQSLAFSDITEIVEASRAAGLSTEVVDVVQRLIHRQIDAGHGSEGFARIIESIRNPGRAA</sequence>